<keyword evidence="3" id="KW-0456">Lyase</keyword>
<proteinExistence type="predicted"/>
<evidence type="ECO:0000313" key="4">
    <source>
        <dbReference type="Proteomes" id="UP000095662"/>
    </source>
</evidence>
<evidence type="ECO:0000259" key="2">
    <source>
        <dbReference type="Pfam" id="PF01464"/>
    </source>
</evidence>
<dbReference type="OrthoDB" id="9815002at2"/>
<name>A0A174Z9M4_9FIRM</name>
<dbReference type="CDD" id="cd16896">
    <property type="entry name" value="LT_Slt70-like"/>
    <property type="match status" value="1"/>
</dbReference>
<dbReference type="PANTHER" id="PTHR37423">
    <property type="entry name" value="SOLUBLE LYTIC MUREIN TRANSGLYCOSYLASE-RELATED"/>
    <property type="match status" value="1"/>
</dbReference>
<dbReference type="EMBL" id="CZBY01000004">
    <property type="protein sequence ID" value="CUQ83954.1"/>
    <property type="molecule type" value="Genomic_DNA"/>
</dbReference>
<accession>A0A174Z9M4</accession>
<dbReference type="InterPro" id="IPR023346">
    <property type="entry name" value="Lysozyme-like_dom_sf"/>
</dbReference>
<keyword evidence="1" id="KW-0812">Transmembrane</keyword>
<sequence>MATKRKRKNTGGKPLIITFVCLVAVTLTVFGVFFGADKYERTTHPMLYSDLVDRYSSQYKLDKYVVYSFICVESGFNENSESYLGARGLMQIMPETFEWIRYKLDEENDPDMTFDNMYNAEDNIRYGCFLLGYLTDTFGELGEVAAAYHAGSGSVSSWLEDSRYTKNGILTDIPNPDTAHYVDKITNAYDTYCRLYKK</sequence>
<dbReference type="Proteomes" id="UP000095662">
    <property type="component" value="Unassembled WGS sequence"/>
</dbReference>
<dbReference type="GO" id="GO:0016829">
    <property type="term" value="F:lyase activity"/>
    <property type="evidence" value="ECO:0007669"/>
    <property type="project" value="UniProtKB-KW"/>
</dbReference>
<dbReference type="Pfam" id="PF01464">
    <property type="entry name" value="SLT"/>
    <property type="match status" value="1"/>
</dbReference>
<organism evidence="3 4">
    <name type="scientific">[Eubacterium] siraeum</name>
    <dbReference type="NCBI Taxonomy" id="39492"/>
    <lineage>
        <taxon>Bacteria</taxon>
        <taxon>Bacillati</taxon>
        <taxon>Bacillota</taxon>
        <taxon>Clostridia</taxon>
        <taxon>Eubacteriales</taxon>
        <taxon>Oscillospiraceae</taxon>
        <taxon>Oscillospiraceae incertae sedis</taxon>
    </lineage>
</organism>
<dbReference type="AlphaFoldDB" id="A0A174Z9M4"/>
<reference evidence="3 4" key="1">
    <citation type="submission" date="2015-09" db="EMBL/GenBank/DDBJ databases">
        <authorList>
            <consortium name="Pathogen Informatics"/>
        </authorList>
    </citation>
    <scope>NUCLEOTIDE SEQUENCE [LARGE SCALE GENOMIC DNA]</scope>
    <source>
        <strain evidence="3 4">2789STDY5834928</strain>
    </source>
</reference>
<dbReference type="STRING" id="39492.ERS852540_00791"/>
<keyword evidence="1" id="KW-1133">Transmembrane helix</keyword>
<dbReference type="EC" id="4.2.2.-" evidence="3"/>
<protein>
    <submittedName>
        <fullName evidence="3">Soluble lytic murein transglycosylase</fullName>
        <ecNumber evidence="3">4.2.2.-</ecNumber>
    </submittedName>
</protein>
<feature type="domain" description="Transglycosylase SLT" evidence="2">
    <location>
        <begin position="51"/>
        <end position="163"/>
    </location>
</feature>
<dbReference type="PANTHER" id="PTHR37423:SF2">
    <property type="entry name" value="MEMBRANE-BOUND LYTIC MUREIN TRANSGLYCOSYLASE C"/>
    <property type="match status" value="1"/>
</dbReference>
<dbReference type="Gene3D" id="1.10.530.10">
    <property type="match status" value="1"/>
</dbReference>
<gene>
    <name evidence="3" type="primary">slt</name>
    <name evidence="3" type="ORF">ERS852540_00791</name>
</gene>
<dbReference type="SUPFAM" id="SSF53955">
    <property type="entry name" value="Lysozyme-like"/>
    <property type="match status" value="1"/>
</dbReference>
<keyword evidence="1" id="KW-0472">Membrane</keyword>
<evidence type="ECO:0000256" key="1">
    <source>
        <dbReference type="SAM" id="Phobius"/>
    </source>
</evidence>
<dbReference type="InterPro" id="IPR008258">
    <property type="entry name" value="Transglycosylase_SLT_dom_1"/>
</dbReference>
<feature type="transmembrane region" description="Helical" evidence="1">
    <location>
        <begin position="15"/>
        <end position="36"/>
    </location>
</feature>
<evidence type="ECO:0000313" key="3">
    <source>
        <dbReference type="EMBL" id="CUQ83954.1"/>
    </source>
</evidence>